<feature type="transmembrane region" description="Helical" evidence="1">
    <location>
        <begin position="73"/>
        <end position="91"/>
    </location>
</feature>
<dbReference type="EMBL" id="BKCJ011102889">
    <property type="protein sequence ID" value="GFC85998.1"/>
    <property type="molecule type" value="Genomic_DNA"/>
</dbReference>
<reference evidence="2" key="1">
    <citation type="journal article" date="2019" name="Sci. Rep.">
        <title>Draft genome of Tanacetum cinerariifolium, the natural source of mosquito coil.</title>
        <authorList>
            <person name="Yamashiro T."/>
            <person name="Shiraishi A."/>
            <person name="Satake H."/>
            <person name="Nakayama K."/>
        </authorList>
    </citation>
    <scope>NUCLEOTIDE SEQUENCE</scope>
</reference>
<protein>
    <submittedName>
        <fullName evidence="2">Uncharacterized protein</fullName>
    </submittedName>
</protein>
<keyword evidence="1" id="KW-0472">Membrane</keyword>
<evidence type="ECO:0000256" key="1">
    <source>
        <dbReference type="SAM" id="Phobius"/>
    </source>
</evidence>
<sequence length="143" mass="15590">MQPTRAAIWASTGRCCLARLKRVYRHLALASSLQLYDNVRKLVFRLAMSAPERGFSFDPITIKRETSMTKFKLVVGFVCLFSGYVAAAPSADEQNVAKAVRFCIFTTLPVPTTPPAHAGSSVRLLRPDEQCPALATTTVAADA</sequence>
<name>A0A699RKM2_TANCI</name>
<comment type="caution">
    <text evidence="2">The sequence shown here is derived from an EMBL/GenBank/DDBJ whole genome shotgun (WGS) entry which is preliminary data.</text>
</comment>
<keyword evidence="1" id="KW-1133">Transmembrane helix</keyword>
<evidence type="ECO:0000313" key="2">
    <source>
        <dbReference type="EMBL" id="GFC85998.1"/>
    </source>
</evidence>
<organism evidence="2">
    <name type="scientific">Tanacetum cinerariifolium</name>
    <name type="common">Dalmatian daisy</name>
    <name type="synonym">Chrysanthemum cinerariifolium</name>
    <dbReference type="NCBI Taxonomy" id="118510"/>
    <lineage>
        <taxon>Eukaryota</taxon>
        <taxon>Viridiplantae</taxon>
        <taxon>Streptophyta</taxon>
        <taxon>Embryophyta</taxon>
        <taxon>Tracheophyta</taxon>
        <taxon>Spermatophyta</taxon>
        <taxon>Magnoliopsida</taxon>
        <taxon>eudicotyledons</taxon>
        <taxon>Gunneridae</taxon>
        <taxon>Pentapetalae</taxon>
        <taxon>asterids</taxon>
        <taxon>campanulids</taxon>
        <taxon>Asterales</taxon>
        <taxon>Asteraceae</taxon>
        <taxon>Asteroideae</taxon>
        <taxon>Anthemideae</taxon>
        <taxon>Anthemidinae</taxon>
        <taxon>Tanacetum</taxon>
    </lineage>
</organism>
<dbReference type="AlphaFoldDB" id="A0A699RKM2"/>
<gene>
    <name evidence="2" type="ORF">Tci_857968</name>
</gene>
<keyword evidence="1" id="KW-0812">Transmembrane</keyword>
<accession>A0A699RKM2</accession>
<proteinExistence type="predicted"/>